<name>A0ACD5XGC8_AVESA</name>
<evidence type="ECO:0000313" key="1">
    <source>
        <dbReference type="EnsemblPlants" id="AVESA.00010b.r2.4DG0790420.1.CDS"/>
    </source>
</evidence>
<keyword evidence="2" id="KW-1185">Reference proteome</keyword>
<proteinExistence type="predicted"/>
<sequence>MDKTAIPSPSLSHTHRLADWLRPAPALSLSPLRTFGFSLSIGTGFAEAVCSSRKSFPIPPPRHPTLHSTPTHTTSFLLLLHPPHHLPLPHQETLCRRRCLCRPRSMSDRRRKGKEKAVQRQGKDRALKRATDPHPPEEVTAQLVFEPHRPFCAPLQQRPGDIPILHFNLGAPQFLDEYIRIITSTLTRARNIAPALLLNKPITPMGNPCNNPKPYSKEHWKNLGNSHYIIETRYTQVVNGKVVKYYDGLKVRILFCDYNGYQIAFSRYLNKKWSVWYYCSEHFPIPFFLRQGAIKLEGVGGDYTHRPRIGGWQTFHSIFMEFGHYPEKQSIDDLNEQFLASAVVLCEARRIVWIFQEVKERIRLDEAPRHLDCKLPGKERTVDVVWTEIGDWGSDCGVALEAARVGEYKATTEERGYAGRRRPVVKKFSDLIAADEDSGHLCLLMRDESIAVPKGGWLETKLINDGLDLGAKVADPGFPDDVDPKLTEGTDSDSDDDMPE</sequence>
<evidence type="ECO:0000313" key="2">
    <source>
        <dbReference type="Proteomes" id="UP001732700"/>
    </source>
</evidence>
<organism evidence="1 2">
    <name type="scientific">Avena sativa</name>
    <name type="common">Oat</name>
    <dbReference type="NCBI Taxonomy" id="4498"/>
    <lineage>
        <taxon>Eukaryota</taxon>
        <taxon>Viridiplantae</taxon>
        <taxon>Streptophyta</taxon>
        <taxon>Embryophyta</taxon>
        <taxon>Tracheophyta</taxon>
        <taxon>Spermatophyta</taxon>
        <taxon>Magnoliopsida</taxon>
        <taxon>Liliopsida</taxon>
        <taxon>Poales</taxon>
        <taxon>Poaceae</taxon>
        <taxon>BOP clade</taxon>
        <taxon>Pooideae</taxon>
        <taxon>Poodae</taxon>
        <taxon>Poeae</taxon>
        <taxon>Poeae Chloroplast Group 1 (Aveneae type)</taxon>
        <taxon>Aveninae</taxon>
        <taxon>Avena</taxon>
    </lineage>
</organism>
<protein>
    <submittedName>
        <fullName evidence="1">Uncharacterized protein</fullName>
    </submittedName>
</protein>
<accession>A0ACD5XGC8</accession>
<dbReference type="Proteomes" id="UP001732700">
    <property type="component" value="Chromosome 4D"/>
</dbReference>
<reference evidence="1" key="2">
    <citation type="submission" date="2025-09" db="UniProtKB">
        <authorList>
            <consortium name="EnsemblPlants"/>
        </authorList>
    </citation>
    <scope>IDENTIFICATION</scope>
</reference>
<reference evidence="1" key="1">
    <citation type="submission" date="2021-05" db="EMBL/GenBank/DDBJ databases">
        <authorList>
            <person name="Scholz U."/>
            <person name="Mascher M."/>
            <person name="Fiebig A."/>
        </authorList>
    </citation>
    <scope>NUCLEOTIDE SEQUENCE [LARGE SCALE GENOMIC DNA]</scope>
</reference>
<dbReference type="EnsemblPlants" id="AVESA.00010b.r2.4DG0790420.1">
    <property type="protein sequence ID" value="AVESA.00010b.r2.4DG0790420.1.CDS"/>
    <property type="gene ID" value="AVESA.00010b.r2.4DG0790420"/>
</dbReference>